<comment type="caution">
    <text evidence="1">The sequence shown here is derived from an EMBL/GenBank/DDBJ whole genome shotgun (WGS) entry which is preliminary data.</text>
</comment>
<dbReference type="EMBL" id="JAEDAL010000002">
    <property type="protein sequence ID" value="MBH9552402.1"/>
    <property type="molecule type" value="Genomic_DNA"/>
</dbReference>
<dbReference type="InterPro" id="IPR036255">
    <property type="entry name" value="YgfB-like_sf"/>
</dbReference>
<dbReference type="InterPro" id="IPR011978">
    <property type="entry name" value="YgfB-like"/>
</dbReference>
<dbReference type="Gene3D" id="1.20.120.740">
    <property type="entry name" value="YgfB uncharacterised protein family UPF0149, PF03695"/>
    <property type="match status" value="1"/>
</dbReference>
<dbReference type="Proteomes" id="UP000620139">
    <property type="component" value="Unassembled WGS sequence"/>
</dbReference>
<dbReference type="Pfam" id="PF03695">
    <property type="entry name" value="UPF0149"/>
    <property type="match status" value="1"/>
</dbReference>
<protein>
    <submittedName>
        <fullName evidence="1">YecA family protein</fullName>
    </submittedName>
</protein>
<dbReference type="AlphaFoldDB" id="A0A931IUX2"/>
<accession>A0A931IUX2</accession>
<keyword evidence="2" id="KW-1185">Reference proteome</keyword>
<reference evidence="1" key="1">
    <citation type="submission" date="2020-12" db="EMBL/GenBank/DDBJ databases">
        <title>The genome sequence of Inhella sp. 4Y17.</title>
        <authorList>
            <person name="Liu Y."/>
        </authorList>
    </citation>
    <scope>NUCLEOTIDE SEQUENCE</scope>
    <source>
        <strain evidence="1">4Y10</strain>
    </source>
</reference>
<dbReference type="SUPFAM" id="SSF101327">
    <property type="entry name" value="YgfB-like"/>
    <property type="match status" value="1"/>
</dbReference>
<name>A0A931IUX2_9BURK</name>
<dbReference type="RefSeq" id="WP_198100016.1">
    <property type="nucleotide sequence ID" value="NZ_JAEDAL010000002.1"/>
</dbReference>
<evidence type="ECO:0000313" key="1">
    <source>
        <dbReference type="EMBL" id="MBH9552402.1"/>
    </source>
</evidence>
<proteinExistence type="predicted"/>
<gene>
    <name evidence="1" type="ORF">I7X43_06000</name>
</gene>
<sequence>MQLPHYQANGPIDPLSDEELGELDDALTDLPRGDALNIEALDGYLCALLLAPQPVAQVAPEVWMPPIWGGDAPDPFASGKQRKRAVLAILRHLRALDADLHDHPERWEPILSLAEDERGERVDATDWCAGFLLGMAVDAPGWSARTGEAAWQELMAAVQFLGADDEALSEADRQRRADLPEVDALSRRVPECVLALAAN</sequence>
<organism evidence="1 2">
    <name type="scientific">Inhella gelatinilytica</name>
    <dbReference type="NCBI Taxonomy" id="2795030"/>
    <lineage>
        <taxon>Bacteria</taxon>
        <taxon>Pseudomonadati</taxon>
        <taxon>Pseudomonadota</taxon>
        <taxon>Betaproteobacteria</taxon>
        <taxon>Burkholderiales</taxon>
        <taxon>Sphaerotilaceae</taxon>
        <taxon>Inhella</taxon>
    </lineage>
</organism>
<evidence type="ECO:0000313" key="2">
    <source>
        <dbReference type="Proteomes" id="UP000620139"/>
    </source>
</evidence>
<dbReference type="NCBIfam" id="TIGR02292">
    <property type="entry name" value="ygfB_yecA"/>
    <property type="match status" value="1"/>
</dbReference>